<dbReference type="Proteomes" id="UP000769766">
    <property type="component" value="Unassembled WGS sequence"/>
</dbReference>
<protein>
    <submittedName>
        <fullName evidence="1">Uncharacterized protein</fullName>
    </submittedName>
</protein>
<dbReference type="AlphaFoldDB" id="A0A932CPR6"/>
<accession>A0A932CPR6</accession>
<dbReference type="EMBL" id="JACPRF010000278">
    <property type="protein sequence ID" value="MBI2877054.1"/>
    <property type="molecule type" value="Genomic_DNA"/>
</dbReference>
<evidence type="ECO:0000313" key="2">
    <source>
        <dbReference type="Proteomes" id="UP000769766"/>
    </source>
</evidence>
<gene>
    <name evidence="1" type="ORF">HYY20_09250</name>
</gene>
<name>A0A932CPR6_UNCTE</name>
<proteinExistence type="predicted"/>
<sequence>MFALLPSLVTLMAVGLAPRKAMDHKADFVITADAVTPVVAPPPLLPDLVALPIPVSELVEGDPPAFITDSGRLSGLVRF</sequence>
<evidence type="ECO:0000313" key="1">
    <source>
        <dbReference type="EMBL" id="MBI2877054.1"/>
    </source>
</evidence>
<feature type="non-terminal residue" evidence="1">
    <location>
        <position position="79"/>
    </location>
</feature>
<reference evidence="1" key="1">
    <citation type="submission" date="2020-07" db="EMBL/GenBank/DDBJ databases">
        <title>Huge and variable diversity of episymbiotic CPR bacteria and DPANN archaea in groundwater ecosystems.</title>
        <authorList>
            <person name="He C.Y."/>
            <person name="Keren R."/>
            <person name="Whittaker M."/>
            <person name="Farag I.F."/>
            <person name="Doudna J."/>
            <person name="Cate J.H.D."/>
            <person name="Banfield J.F."/>
        </authorList>
    </citation>
    <scope>NUCLEOTIDE SEQUENCE</scope>
    <source>
        <strain evidence="1">NC_groundwater_672_Ag_B-0.1um_62_36</strain>
    </source>
</reference>
<organism evidence="1 2">
    <name type="scientific">Tectimicrobiota bacterium</name>
    <dbReference type="NCBI Taxonomy" id="2528274"/>
    <lineage>
        <taxon>Bacteria</taxon>
        <taxon>Pseudomonadati</taxon>
        <taxon>Nitrospinota/Tectimicrobiota group</taxon>
        <taxon>Candidatus Tectimicrobiota</taxon>
    </lineage>
</organism>
<comment type="caution">
    <text evidence="1">The sequence shown here is derived from an EMBL/GenBank/DDBJ whole genome shotgun (WGS) entry which is preliminary data.</text>
</comment>